<feature type="chain" id="PRO_5008548536" evidence="1">
    <location>
        <begin position="19"/>
        <end position="86"/>
    </location>
</feature>
<dbReference type="AlphaFoldDB" id="A0A1B3IJ26"/>
<protein>
    <submittedName>
        <fullName evidence="2">Venom peptide Htglin alpha</fullName>
    </submittedName>
</protein>
<accession>A0A1B3IJ26</accession>
<proteinExistence type="evidence at transcript level"/>
<dbReference type="SUPFAM" id="SSF57567">
    <property type="entry name" value="Serine protease inhibitors"/>
    <property type="match status" value="1"/>
</dbReference>
<sequence>MIVLRGLFLLLLVLSCAAQPTRVCTKPNEVLDNSGCFSVCTGRGTSYFGCPFNPIPNCRCKKGFASDSGGGLNGNCVPINRCRGKK</sequence>
<evidence type="ECO:0000313" key="2">
    <source>
        <dbReference type="EMBL" id="AOF40198.1"/>
    </source>
</evidence>
<dbReference type="InterPro" id="IPR036084">
    <property type="entry name" value="Ser_inhib-like_sf"/>
</dbReference>
<dbReference type="PROSITE" id="PS51257">
    <property type="entry name" value="PROKAR_LIPOPROTEIN"/>
    <property type="match status" value="1"/>
</dbReference>
<dbReference type="EMBL" id="KU643106">
    <property type="protein sequence ID" value="AOF40198.1"/>
    <property type="molecule type" value="mRNA"/>
</dbReference>
<reference evidence="2" key="1">
    <citation type="journal article" date="2016" name="J. Proteomics">
        <title>Transcriptomic analysis of the venom glands from the scorpion Hadogenes troglodytes revealed unique and extremely high diversity of the venom peptides.</title>
        <authorList>
            <person name="Zhong J."/>
            <person name="Zeng X.C."/>
            <person name="Zeng X."/>
            <person name="Nie Y."/>
            <person name="Zhang L."/>
            <person name="Wu S."/>
            <person name="Bao A."/>
        </authorList>
    </citation>
    <scope>NUCLEOTIDE SEQUENCE</scope>
</reference>
<feature type="signal peptide" evidence="1">
    <location>
        <begin position="1"/>
        <end position="18"/>
    </location>
</feature>
<organism evidence="2">
    <name type="scientific">Hadogenes troglodytes</name>
    <dbReference type="NCBI Taxonomy" id="1577150"/>
    <lineage>
        <taxon>Eukaryota</taxon>
        <taxon>Metazoa</taxon>
        <taxon>Ecdysozoa</taxon>
        <taxon>Arthropoda</taxon>
        <taxon>Chelicerata</taxon>
        <taxon>Arachnida</taxon>
        <taxon>Scorpiones</taxon>
        <taxon>Iurida</taxon>
        <taxon>Scorpionoidea</taxon>
        <taxon>Hemiscorpiidae</taxon>
        <taxon>Hadogenes</taxon>
    </lineage>
</organism>
<name>A0A1B3IJ26_9SCOR</name>
<keyword evidence="1" id="KW-0732">Signal</keyword>
<evidence type="ECO:0000256" key="1">
    <source>
        <dbReference type="SAM" id="SignalP"/>
    </source>
</evidence>